<evidence type="ECO:0000259" key="5">
    <source>
        <dbReference type="Pfam" id="PF13193"/>
    </source>
</evidence>
<dbReference type="Gene3D" id="3.40.50.12780">
    <property type="entry name" value="N-terminal domain of ligase-like"/>
    <property type="match status" value="1"/>
</dbReference>
<dbReference type="SUPFAM" id="SSF56801">
    <property type="entry name" value="Acetyl-CoA synthetase-like"/>
    <property type="match status" value="1"/>
</dbReference>
<dbReference type="Gene3D" id="3.30.300.30">
    <property type="match status" value="1"/>
</dbReference>
<dbReference type="InterPro" id="IPR025110">
    <property type="entry name" value="AMP-bd_C"/>
</dbReference>
<evidence type="ECO:0000256" key="1">
    <source>
        <dbReference type="ARBA" id="ARBA00006432"/>
    </source>
</evidence>
<dbReference type="Pfam" id="PF13193">
    <property type="entry name" value="AMP-binding_C"/>
    <property type="match status" value="1"/>
</dbReference>
<dbReference type="Proteomes" id="UP000027986">
    <property type="component" value="Chromosome"/>
</dbReference>
<feature type="domain" description="AMP-binding enzyme C-terminal" evidence="5">
    <location>
        <begin position="408"/>
        <end position="483"/>
    </location>
</feature>
<keyword evidence="2" id="KW-0436">Ligase</keyword>
<organism evidence="6 7">
    <name type="scientific">Dermacoccus nishinomiyaensis</name>
    <dbReference type="NCBI Taxonomy" id="1274"/>
    <lineage>
        <taxon>Bacteria</taxon>
        <taxon>Bacillati</taxon>
        <taxon>Actinomycetota</taxon>
        <taxon>Actinomycetes</taxon>
        <taxon>Micrococcales</taxon>
        <taxon>Dermacoccaceae</taxon>
        <taxon>Dermacoccus</taxon>
    </lineage>
</organism>
<dbReference type="OrthoDB" id="9803968at2"/>
<dbReference type="GeneID" id="41840806"/>
<dbReference type="GO" id="GO:0006631">
    <property type="term" value="P:fatty acid metabolic process"/>
    <property type="evidence" value="ECO:0007669"/>
    <property type="project" value="TreeGrafter"/>
</dbReference>
<dbReference type="InterPro" id="IPR045851">
    <property type="entry name" value="AMP-bd_C_sf"/>
</dbReference>
<evidence type="ECO:0000259" key="4">
    <source>
        <dbReference type="Pfam" id="PF00501"/>
    </source>
</evidence>
<gene>
    <name evidence="6" type="ORF">HX89_06435</name>
</gene>
<accession>A0A075JKM6</accession>
<dbReference type="PANTHER" id="PTHR43201:SF5">
    <property type="entry name" value="MEDIUM-CHAIN ACYL-COA LIGASE ACSF2, MITOCHONDRIAL"/>
    <property type="match status" value="1"/>
</dbReference>
<protein>
    <submittedName>
        <fullName evidence="6">AMP-dependent synthetase</fullName>
    </submittedName>
</protein>
<dbReference type="PANTHER" id="PTHR43201">
    <property type="entry name" value="ACYL-COA SYNTHETASE"/>
    <property type="match status" value="1"/>
</dbReference>
<evidence type="ECO:0000313" key="7">
    <source>
        <dbReference type="Proteomes" id="UP000027986"/>
    </source>
</evidence>
<dbReference type="PROSITE" id="PS00455">
    <property type="entry name" value="AMP_BINDING"/>
    <property type="match status" value="1"/>
</dbReference>
<feature type="region of interest" description="Disordered" evidence="3">
    <location>
        <begin position="1"/>
        <end position="23"/>
    </location>
</feature>
<dbReference type="Pfam" id="PF00501">
    <property type="entry name" value="AMP-binding"/>
    <property type="match status" value="1"/>
</dbReference>
<name>A0A075JKM6_9MICO</name>
<dbReference type="InterPro" id="IPR000873">
    <property type="entry name" value="AMP-dep_synth/lig_dom"/>
</dbReference>
<evidence type="ECO:0000256" key="3">
    <source>
        <dbReference type="SAM" id="MobiDB-lite"/>
    </source>
</evidence>
<reference evidence="6 7" key="1">
    <citation type="submission" date="2014-07" db="EMBL/GenBank/DDBJ databases">
        <title>Genome Sequencing of Dermacoccus nishinomiyaensis.</title>
        <authorList>
            <person name="Hong K.W."/>
            <person name="Chan K.G."/>
        </authorList>
    </citation>
    <scope>NUCLEOTIDE SEQUENCE [LARGE SCALE GENOMIC DNA]</scope>
    <source>
        <strain evidence="6 7">M25</strain>
    </source>
</reference>
<dbReference type="AlphaFoldDB" id="A0A075JKM6"/>
<evidence type="ECO:0000313" key="6">
    <source>
        <dbReference type="EMBL" id="AIF40633.1"/>
    </source>
</evidence>
<dbReference type="InterPro" id="IPR020845">
    <property type="entry name" value="AMP-binding_CS"/>
</dbReference>
<dbReference type="InterPro" id="IPR042099">
    <property type="entry name" value="ANL_N_sf"/>
</dbReference>
<keyword evidence="7" id="KW-1185">Reference proteome</keyword>
<proteinExistence type="inferred from homology"/>
<dbReference type="EMBL" id="CP008889">
    <property type="protein sequence ID" value="AIF40633.1"/>
    <property type="molecule type" value="Genomic_DNA"/>
</dbReference>
<dbReference type="GO" id="GO:0031956">
    <property type="term" value="F:medium-chain fatty acid-CoA ligase activity"/>
    <property type="evidence" value="ECO:0007669"/>
    <property type="project" value="TreeGrafter"/>
</dbReference>
<comment type="similarity">
    <text evidence="1">Belongs to the ATP-dependent AMP-binding enzyme family.</text>
</comment>
<dbReference type="eggNOG" id="COG0318">
    <property type="taxonomic scope" value="Bacteria"/>
</dbReference>
<dbReference type="RefSeq" id="WP_038567864.1">
    <property type="nucleotide sequence ID" value="NZ_CP008889.1"/>
</dbReference>
<dbReference type="FunFam" id="3.30.300.30:FF:000008">
    <property type="entry name" value="2,3-dihydroxybenzoate-AMP ligase"/>
    <property type="match status" value="1"/>
</dbReference>
<dbReference type="KEGG" id="dni:HX89_06435"/>
<evidence type="ECO:0000256" key="2">
    <source>
        <dbReference type="ARBA" id="ARBA00022598"/>
    </source>
</evidence>
<feature type="domain" description="AMP-dependent synthetase/ligase" evidence="4">
    <location>
        <begin position="10"/>
        <end position="358"/>
    </location>
</feature>
<sequence length="499" mass="53329">MPNMADPIWTHATGAPERPALRSPSTTWNYATLRDKVAAFAGHLRDRGISQGDRVLLIAPSVPEFAVAYYAAQAVGAIVVTLNTMSTPAEIEYVATDSGARHIVAWHASAVAGERVASKLTMDLVILDAGAGAATRAPLDEPVERADDDTAILLYTSGTTGRPKGVQLTVANLFAVASAFITQLNFASTEKFGTALPLFHVFGQCVCMNTVMLAGGSFSVLSPFEPRAMLAMIRDHEIDVVAGVPTMWNYLVHVEGDFGPKDCPDLRLAASGGASLPVEVIAAFERRFACTILEGYGLTETTGAASYHRDGIEQRAGTVGVALPDTEIVIESLDGRRAPVGEVGQVLVKGPTVMKGYWNNEAATAADLSDGWLRTGDLGRLDGDGYLAIVDRAKDLIIRGGYNVYPREVEEVLYSHPDVVEAAVIGVPDERYGEEVAAVVVLAPGRELSADELRAWLKEQLSAYKVPHLIRFDDALPKGATGKILKRAIEWTTDEGATP</sequence>
<dbReference type="HOGENOM" id="CLU_000022_59_7_11"/>